<evidence type="ECO:0000313" key="2">
    <source>
        <dbReference type="Proteomes" id="UP000805193"/>
    </source>
</evidence>
<name>A0AC60QNQ7_IXOPE</name>
<proteinExistence type="predicted"/>
<accession>A0AC60QNQ7</accession>
<dbReference type="EMBL" id="JABSTQ010007937">
    <property type="protein sequence ID" value="KAG0435078.1"/>
    <property type="molecule type" value="Genomic_DNA"/>
</dbReference>
<sequence>MISKTLEGDSDFDRLATSSSDDDEIVGTNYDALSHHNESEFAIKYWRDKSGGDRCSARLSGGWWFKTCNEANLNGLKLTRNSTIRALSITWHIKGNIESYYYTYHKVEMKIRDADFGFCTGSLRS</sequence>
<gene>
    <name evidence="1" type="ORF">HPB47_018693</name>
</gene>
<organism evidence="1 2">
    <name type="scientific">Ixodes persulcatus</name>
    <name type="common">Taiga tick</name>
    <dbReference type="NCBI Taxonomy" id="34615"/>
    <lineage>
        <taxon>Eukaryota</taxon>
        <taxon>Metazoa</taxon>
        <taxon>Ecdysozoa</taxon>
        <taxon>Arthropoda</taxon>
        <taxon>Chelicerata</taxon>
        <taxon>Arachnida</taxon>
        <taxon>Acari</taxon>
        <taxon>Parasitiformes</taxon>
        <taxon>Ixodida</taxon>
        <taxon>Ixodoidea</taxon>
        <taxon>Ixodidae</taxon>
        <taxon>Ixodinae</taxon>
        <taxon>Ixodes</taxon>
    </lineage>
</organism>
<protein>
    <submittedName>
        <fullName evidence="1">Uncharacterized protein</fullName>
    </submittedName>
</protein>
<evidence type="ECO:0000313" key="1">
    <source>
        <dbReference type="EMBL" id="KAG0435078.1"/>
    </source>
</evidence>
<dbReference type="Proteomes" id="UP000805193">
    <property type="component" value="Unassembled WGS sequence"/>
</dbReference>
<keyword evidence="2" id="KW-1185">Reference proteome</keyword>
<reference evidence="1 2" key="1">
    <citation type="journal article" date="2020" name="Cell">
        <title>Large-Scale Comparative Analyses of Tick Genomes Elucidate Their Genetic Diversity and Vector Capacities.</title>
        <authorList>
            <consortium name="Tick Genome and Microbiome Consortium (TIGMIC)"/>
            <person name="Jia N."/>
            <person name="Wang J."/>
            <person name="Shi W."/>
            <person name="Du L."/>
            <person name="Sun Y."/>
            <person name="Zhan W."/>
            <person name="Jiang J.F."/>
            <person name="Wang Q."/>
            <person name="Zhang B."/>
            <person name="Ji P."/>
            <person name="Bell-Sakyi L."/>
            <person name="Cui X.M."/>
            <person name="Yuan T.T."/>
            <person name="Jiang B.G."/>
            <person name="Yang W.F."/>
            <person name="Lam T.T."/>
            <person name="Chang Q.C."/>
            <person name="Ding S.J."/>
            <person name="Wang X.J."/>
            <person name="Zhu J.G."/>
            <person name="Ruan X.D."/>
            <person name="Zhao L."/>
            <person name="Wei J.T."/>
            <person name="Ye R.Z."/>
            <person name="Que T.C."/>
            <person name="Du C.H."/>
            <person name="Zhou Y.H."/>
            <person name="Cheng J.X."/>
            <person name="Dai P.F."/>
            <person name="Guo W.B."/>
            <person name="Han X.H."/>
            <person name="Huang E.J."/>
            <person name="Li L.F."/>
            <person name="Wei W."/>
            <person name="Gao Y.C."/>
            <person name="Liu J.Z."/>
            <person name="Shao H.Z."/>
            <person name="Wang X."/>
            <person name="Wang C.C."/>
            <person name="Yang T.C."/>
            <person name="Huo Q.B."/>
            <person name="Li W."/>
            <person name="Chen H.Y."/>
            <person name="Chen S.E."/>
            <person name="Zhou L.G."/>
            <person name="Ni X.B."/>
            <person name="Tian J.H."/>
            <person name="Sheng Y."/>
            <person name="Liu T."/>
            <person name="Pan Y.S."/>
            <person name="Xia L.Y."/>
            <person name="Li J."/>
            <person name="Zhao F."/>
            <person name="Cao W.C."/>
        </authorList>
    </citation>
    <scope>NUCLEOTIDE SEQUENCE [LARGE SCALE GENOMIC DNA]</scope>
    <source>
        <strain evidence="1">Iper-2018</strain>
    </source>
</reference>
<comment type="caution">
    <text evidence="1">The sequence shown here is derived from an EMBL/GenBank/DDBJ whole genome shotgun (WGS) entry which is preliminary data.</text>
</comment>